<dbReference type="AlphaFoldDB" id="A0A3D8U1S7"/>
<dbReference type="Proteomes" id="UP000257074">
    <property type="component" value="Unassembled WGS sequence"/>
</dbReference>
<proteinExistence type="predicted"/>
<feature type="region of interest" description="Disordered" evidence="1">
    <location>
        <begin position="86"/>
        <end position="123"/>
    </location>
</feature>
<protein>
    <submittedName>
        <fullName evidence="3">Uncharacterized protein</fullName>
    </submittedName>
</protein>
<sequence>MPGERQAKRKVSMPRTIGMVIFRILAIGVWIFALLIFVGGLSTDFLTCTIIALIISFIGWMLWVIGDMIHDPEKIRAEQRAARAAKDPSIVLDEDSERERKRAANGHWDGRANPGHAQPNDEASPALVGVEVEDGEALASARRETGQSSALSRTISLSPIIIPPKTLSVSATRETETVSGSYPATIYVYDPRPILKLKEGRAEKISVVTRPITLKSRLNGRQWRSGVDDGYAVEYKGKPFGVLFNHIAVIHIRAILESDAKNVELVAMRQGWYQTGVPEIYVMVPTLEEAKESETGNASLKEYEQRQAYGADVVAATAIFRVSENNWNGPRIPDEGFIAFEATVEQLPVPEGSQAKPHFALKSGGVLLSEITARSTAAYFASEPLVGKRLKILVSRYYTSLTIEAYEI</sequence>
<dbReference type="EMBL" id="NJNR01000013">
    <property type="protein sequence ID" value="RDX09693.1"/>
    <property type="molecule type" value="Genomic_DNA"/>
</dbReference>
<keyword evidence="2" id="KW-0472">Membrane</keyword>
<evidence type="ECO:0000313" key="4">
    <source>
        <dbReference type="Proteomes" id="UP000257074"/>
    </source>
</evidence>
<keyword evidence="2" id="KW-0812">Transmembrane</keyword>
<feature type="transmembrane region" description="Helical" evidence="2">
    <location>
        <begin position="44"/>
        <end position="66"/>
    </location>
</feature>
<feature type="transmembrane region" description="Helical" evidence="2">
    <location>
        <begin position="20"/>
        <end position="38"/>
    </location>
</feature>
<evidence type="ECO:0000313" key="3">
    <source>
        <dbReference type="EMBL" id="RDX09693.1"/>
    </source>
</evidence>
<organism evidence="3 4">
    <name type="scientific">Bifidobacterium longum</name>
    <dbReference type="NCBI Taxonomy" id="216816"/>
    <lineage>
        <taxon>Bacteria</taxon>
        <taxon>Bacillati</taxon>
        <taxon>Actinomycetota</taxon>
        <taxon>Actinomycetes</taxon>
        <taxon>Bifidobacteriales</taxon>
        <taxon>Bifidobacteriaceae</taxon>
        <taxon>Bifidobacterium</taxon>
    </lineage>
</organism>
<keyword evidence="2" id="KW-1133">Transmembrane helix</keyword>
<evidence type="ECO:0000256" key="1">
    <source>
        <dbReference type="SAM" id="MobiDB-lite"/>
    </source>
</evidence>
<evidence type="ECO:0000256" key="2">
    <source>
        <dbReference type="SAM" id="Phobius"/>
    </source>
</evidence>
<gene>
    <name evidence="3" type="ORF">CE169_03515</name>
</gene>
<name>A0A3D8U1S7_BIFLN</name>
<accession>A0A3D8U1S7</accession>
<reference evidence="3 4" key="1">
    <citation type="journal article" date="2017" name="Anaerobe">
        <title>Quantification, isolation and characterization of Bifidobacterium from the vaginal microbiomes of reproductive aged women.</title>
        <authorList>
            <person name="Freitas A.C."/>
            <person name="Hill J.E."/>
        </authorList>
    </citation>
    <scope>NUCLEOTIDE SEQUENCE [LARGE SCALE GENOMIC DNA]</scope>
    <source>
        <strain evidence="3 4">N6D05</strain>
    </source>
</reference>
<comment type="caution">
    <text evidence="3">The sequence shown here is derived from an EMBL/GenBank/DDBJ whole genome shotgun (WGS) entry which is preliminary data.</text>
</comment>